<comment type="caution">
    <text evidence="2">The sequence shown here is derived from an EMBL/GenBank/DDBJ whole genome shotgun (WGS) entry which is preliminary data.</text>
</comment>
<organism evidence="2 3">
    <name type="scientific">Colletotrichum tamarilloi</name>
    <dbReference type="NCBI Taxonomy" id="1209934"/>
    <lineage>
        <taxon>Eukaryota</taxon>
        <taxon>Fungi</taxon>
        <taxon>Dikarya</taxon>
        <taxon>Ascomycota</taxon>
        <taxon>Pezizomycotina</taxon>
        <taxon>Sordariomycetes</taxon>
        <taxon>Hypocreomycetidae</taxon>
        <taxon>Glomerellales</taxon>
        <taxon>Glomerellaceae</taxon>
        <taxon>Colletotrichum</taxon>
        <taxon>Colletotrichum acutatum species complex</taxon>
    </lineage>
</organism>
<sequence length="562" mass="64995">MDHGSTMVVVTADALCNMNDEQLRNFMARHYIPGGNYELPVDDWETLTVADRLRLGERLKTQEKALARSPTTFSRSLDLDLLDARLHQAFAGGVPPCDVRFAHDSECLSPVLDSEAEKTRYERESHQSLVRAGGRPLYAIDLIEVVLNDLSAFVDMLRPWLNTSTGNRPETNDNRGRQDDDGGFLAYIEKEKHFAKTEYTKEAGLRRIAEIEKNPACLQDEWELHQSLRRRQRYLCREHGCKGFEDYVVAAKRRLSSHGFSQRFDLDVDSGRQDKLTTWIEYLNYEYWWLDQYRNTIELLQAAYDKAWQEFVTLDILRPHETEEFLRTLESPMERGSEEEQTQKNMEKAKARARDVFTLTQEHPDRIKIPKQRRVAMLQNSTKGILDAEKRVRDVRARNDHITRFIHATSEYVDARKNDARQTELVRWVEDQVPLVTSEMMAQAERPANGRSGRSAKRGPQTDESPLESEVRRKRRRLNKKTAPARPTCGSISSDRLTSTVLDPRRVETRGEILGSRWEQATIDPSRRDKTSPAVLRDVRRSIRISRRISADRTARGLAGRT</sequence>
<proteinExistence type="predicted"/>
<evidence type="ECO:0000313" key="3">
    <source>
        <dbReference type="Proteomes" id="UP001227543"/>
    </source>
</evidence>
<protein>
    <submittedName>
        <fullName evidence="2">Uncharacterized protein</fullName>
    </submittedName>
</protein>
<reference evidence="2 3" key="1">
    <citation type="submission" date="2016-10" db="EMBL/GenBank/DDBJ databases">
        <title>The genome sequence of Colletotrichum fioriniae PJ7.</title>
        <authorList>
            <person name="Baroncelli R."/>
        </authorList>
    </citation>
    <scope>NUCLEOTIDE SEQUENCE [LARGE SCALE GENOMIC DNA]</scope>
    <source>
        <strain evidence="2 3">Tom-12</strain>
    </source>
</reference>
<dbReference type="RefSeq" id="XP_060372859.1">
    <property type="nucleotide sequence ID" value="XM_060532558.1"/>
</dbReference>
<evidence type="ECO:0000313" key="2">
    <source>
        <dbReference type="EMBL" id="KAK1471348.1"/>
    </source>
</evidence>
<dbReference type="EMBL" id="MLFU01000236">
    <property type="protein sequence ID" value="KAK1471348.1"/>
    <property type="molecule type" value="Genomic_DNA"/>
</dbReference>
<name>A0ABQ9QI69_9PEZI</name>
<feature type="region of interest" description="Disordered" evidence="1">
    <location>
        <begin position="441"/>
        <end position="496"/>
    </location>
</feature>
<dbReference type="Proteomes" id="UP001227543">
    <property type="component" value="Unassembled WGS sequence"/>
</dbReference>
<gene>
    <name evidence="2" type="ORF">CTAM01_16565</name>
</gene>
<evidence type="ECO:0000256" key="1">
    <source>
        <dbReference type="SAM" id="MobiDB-lite"/>
    </source>
</evidence>
<keyword evidence="3" id="KW-1185">Reference proteome</keyword>
<dbReference type="GeneID" id="85416796"/>
<accession>A0ABQ9QI69</accession>